<evidence type="ECO:0000313" key="3">
    <source>
        <dbReference type="EMBL" id="CAF4963572.1"/>
    </source>
</evidence>
<sequence>LNTNSRIRANSYTKLPPISPGMDSNRLNRSR</sequence>
<dbReference type="EMBL" id="CAJOBI010191761">
    <property type="protein sequence ID" value="CAF4963572.1"/>
    <property type="molecule type" value="Genomic_DNA"/>
</dbReference>
<feature type="region of interest" description="Disordered" evidence="1">
    <location>
        <begin position="1"/>
        <end position="31"/>
    </location>
</feature>
<dbReference type="Proteomes" id="UP000676336">
    <property type="component" value="Unassembled WGS sequence"/>
</dbReference>
<comment type="caution">
    <text evidence="2">The sequence shown here is derived from an EMBL/GenBank/DDBJ whole genome shotgun (WGS) entry which is preliminary data.</text>
</comment>
<evidence type="ECO:0000313" key="4">
    <source>
        <dbReference type="Proteomes" id="UP000676336"/>
    </source>
</evidence>
<evidence type="ECO:0000313" key="2">
    <source>
        <dbReference type="EMBL" id="CAF4959922.1"/>
    </source>
</evidence>
<gene>
    <name evidence="2" type="ORF">SMN809_LOCUS54566</name>
    <name evidence="3" type="ORF">SMN809_LOCUS54752</name>
</gene>
<feature type="non-terminal residue" evidence="2">
    <location>
        <position position="1"/>
    </location>
</feature>
<accession>A0A8S3DF20</accession>
<dbReference type="AlphaFoldDB" id="A0A8S3DF20"/>
<evidence type="ECO:0000256" key="1">
    <source>
        <dbReference type="SAM" id="MobiDB-lite"/>
    </source>
</evidence>
<protein>
    <submittedName>
        <fullName evidence="2">Uncharacterized protein</fullName>
    </submittedName>
</protein>
<dbReference type="EMBL" id="CAJOBI010190583">
    <property type="protein sequence ID" value="CAF4959922.1"/>
    <property type="molecule type" value="Genomic_DNA"/>
</dbReference>
<organism evidence="2 4">
    <name type="scientific">Rotaria magnacalcarata</name>
    <dbReference type="NCBI Taxonomy" id="392030"/>
    <lineage>
        <taxon>Eukaryota</taxon>
        <taxon>Metazoa</taxon>
        <taxon>Spiralia</taxon>
        <taxon>Gnathifera</taxon>
        <taxon>Rotifera</taxon>
        <taxon>Eurotatoria</taxon>
        <taxon>Bdelloidea</taxon>
        <taxon>Philodinida</taxon>
        <taxon>Philodinidae</taxon>
        <taxon>Rotaria</taxon>
    </lineage>
</organism>
<reference evidence="2" key="1">
    <citation type="submission" date="2021-02" db="EMBL/GenBank/DDBJ databases">
        <authorList>
            <person name="Nowell W R."/>
        </authorList>
    </citation>
    <scope>NUCLEOTIDE SEQUENCE</scope>
</reference>
<feature type="compositionally biased region" description="Polar residues" evidence="1">
    <location>
        <begin position="1"/>
        <end position="13"/>
    </location>
</feature>
<proteinExistence type="predicted"/>
<name>A0A8S3DF20_9BILA</name>